<protein>
    <submittedName>
        <fullName evidence="8">Manganese/zinc/iron transport system substrate-binding protein</fullName>
    </submittedName>
</protein>
<keyword evidence="5 7" id="KW-0732">Signal</keyword>
<evidence type="ECO:0000256" key="4">
    <source>
        <dbReference type="ARBA" id="ARBA00022723"/>
    </source>
</evidence>
<dbReference type="PRINTS" id="PR00691">
    <property type="entry name" value="ADHESINB"/>
</dbReference>
<dbReference type="Proteomes" id="UP000184040">
    <property type="component" value="Unassembled WGS sequence"/>
</dbReference>
<comment type="similarity">
    <text evidence="2 6">Belongs to the bacterial solute-binding protein 9 family.</text>
</comment>
<dbReference type="STRING" id="313368.SAMN04488012_1112"/>
<evidence type="ECO:0000256" key="1">
    <source>
        <dbReference type="ARBA" id="ARBA00004196"/>
    </source>
</evidence>
<dbReference type="PANTHER" id="PTHR42953:SF1">
    <property type="entry name" value="METAL-BINDING PROTEIN HI_0362-RELATED"/>
    <property type="match status" value="1"/>
</dbReference>
<dbReference type="GO" id="GO:0046872">
    <property type="term" value="F:metal ion binding"/>
    <property type="evidence" value="ECO:0007669"/>
    <property type="project" value="UniProtKB-KW"/>
</dbReference>
<dbReference type="PRINTS" id="PR00690">
    <property type="entry name" value="ADHESNFAMILY"/>
</dbReference>
<dbReference type="PANTHER" id="PTHR42953">
    <property type="entry name" value="HIGH-AFFINITY ZINC UPTAKE SYSTEM PROTEIN ZNUA-RELATED"/>
    <property type="match status" value="1"/>
</dbReference>
<dbReference type="PROSITE" id="PS51318">
    <property type="entry name" value="TAT"/>
    <property type="match status" value="1"/>
</dbReference>
<evidence type="ECO:0000313" key="8">
    <source>
        <dbReference type="EMBL" id="SHJ52862.1"/>
    </source>
</evidence>
<dbReference type="InterPro" id="IPR006129">
    <property type="entry name" value="AdhesinB"/>
</dbReference>
<comment type="subcellular location">
    <subcellularLocation>
        <location evidence="1">Cell envelope</location>
    </subcellularLocation>
</comment>
<evidence type="ECO:0000313" key="9">
    <source>
        <dbReference type="Proteomes" id="UP000184040"/>
    </source>
</evidence>
<sequence>MTLSRRAFAAIAASLALAASSGWAAAQDRVSVVATTGMIADAAREVGGDMVDVQALMGPGVDPHAYRQTRSDIVALANADLVLWNGLYLEAQMEEFLLELGRDQPVVAVAEGVPEDRLIGSADYDGRYDPHLWMTPELWSRVVETVRDALIEVRPEGADTFTANAEDYLSELSDLADYTAEALSSVPADRRVLVTAHDAFGYFGAAYDFEVIGIQGISTESEAGLRRVSELVDLLVARDIGAVFVETSVSDRNIRALIEGAAAEGHEVAIGGELYSDAMGEPGTYRGTYVGMIDSNVTTIARALGGEAPETGMQDLLN</sequence>
<keyword evidence="3 6" id="KW-0813">Transport</keyword>
<evidence type="ECO:0000256" key="5">
    <source>
        <dbReference type="ARBA" id="ARBA00022729"/>
    </source>
</evidence>
<evidence type="ECO:0000256" key="2">
    <source>
        <dbReference type="ARBA" id="ARBA00011028"/>
    </source>
</evidence>
<dbReference type="InterPro" id="IPR050492">
    <property type="entry name" value="Bact_metal-bind_prot9"/>
</dbReference>
<dbReference type="Gene3D" id="3.40.50.1980">
    <property type="entry name" value="Nitrogenase molybdenum iron protein domain"/>
    <property type="match status" value="2"/>
</dbReference>
<keyword evidence="9" id="KW-1185">Reference proteome</keyword>
<dbReference type="GO" id="GO:0030001">
    <property type="term" value="P:metal ion transport"/>
    <property type="evidence" value="ECO:0007669"/>
    <property type="project" value="InterPro"/>
</dbReference>
<dbReference type="AlphaFoldDB" id="A0A1M6K1X4"/>
<dbReference type="RefSeq" id="WP_073129390.1">
    <property type="nucleotide sequence ID" value="NZ_FQZA01000011.1"/>
</dbReference>
<dbReference type="GO" id="GO:0007155">
    <property type="term" value="P:cell adhesion"/>
    <property type="evidence" value="ECO:0007669"/>
    <property type="project" value="InterPro"/>
</dbReference>
<dbReference type="InterPro" id="IPR006128">
    <property type="entry name" value="Lipoprotein_PsaA-like"/>
</dbReference>
<dbReference type="Pfam" id="PF01297">
    <property type="entry name" value="ZnuA"/>
    <property type="match status" value="1"/>
</dbReference>
<feature type="signal peptide" evidence="7">
    <location>
        <begin position="1"/>
        <end position="24"/>
    </location>
</feature>
<accession>A0A1M6K1X4</accession>
<proteinExistence type="inferred from homology"/>
<dbReference type="GO" id="GO:0030313">
    <property type="term" value="C:cell envelope"/>
    <property type="evidence" value="ECO:0007669"/>
    <property type="project" value="UniProtKB-SubCell"/>
</dbReference>
<keyword evidence="4" id="KW-0479">Metal-binding</keyword>
<feature type="chain" id="PRO_5012997284" evidence="7">
    <location>
        <begin position="25"/>
        <end position="318"/>
    </location>
</feature>
<dbReference type="EMBL" id="FQZA01000011">
    <property type="protein sequence ID" value="SHJ52862.1"/>
    <property type="molecule type" value="Genomic_DNA"/>
</dbReference>
<gene>
    <name evidence="8" type="ORF">SAMN04488012_1112</name>
</gene>
<evidence type="ECO:0000256" key="7">
    <source>
        <dbReference type="SAM" id="SignalP"/>
    </source>
</evidence>
<reference evidence="8 9" key="1">
    <citation type="submission" date="2016-11" db="EMBL/GenBank/DDBJ databases">
        <authorList>
            <person name="Jaros S."/>
            <person name="Januszkiewicz K."/>
            <person name="Wedrychowicz H."/>
        </authorList>
    </citation>
    <scope>NUCLEOTIDE SEQUENCE [LARGE SCALE GENOMIC DNA]</scope>
    <source>
        <strain evidence="8 9">DSM 26892</strain>
    </source>
</reference>
<organism evidence="8 9">
    <name type="scientific">Palleronia salina</name>
    <dbReference type="NCBI Taxonomy" id="313368"/>
    <lineage>
        <taxon>Bacteria</taxon>
        <taxon>Pseudomonadati</taxon>
        <taxon>Pseudomonadota</taxon>
        <taxon>Alphaproteobacteria</taxon>
        <taxon>Rhodobacterales</taxon>
        <taxon>Roseobacteraceae</taxon>
        <taxon>Palleronia</taxon>
    </lineage>
</organism>
<dbReference type="InterPro" id="IPR006127">
    <property type="entry name" value="ZnuA-like"/>
</dbReference>
<dbReference type="SUPFAM" id="SSF53807">
    <property type="entry name" value="Helical backbone' metal receptor"/>
    <property type="match status" value="1"/>
</dbReference>
<evidence type="ECO:0000256" key="6">
    <source>
        <dbReference type="RuleBase" id="RU003512"/>
    </source>
</evidence>
<evidence type="ECO:0000256" key="3">
    <source>
        <dbReference type="ARBA" id="ARBA00022448"/>
    </source>
</evidence>
<dbReference type="InterPro" id="IPR006311">
    <property type="entry name" value="TAT_signal"/>
</dbReference>
<name>A0A1M6K1X4_9RHOB</name>